<keyword evidence="3" id="KW-1185">Reference proteome</keyword>
<sequence length="512" mass="55764">MDDRPVFVTGATGYVGGRLVPRLLASGRRVRAVGRSLEKLACRPWAGHPLVELVKADAMDVASMARAMKGCGAAYYLVHSMNPATADFAKADLQAALNMAAAAEHAGLSRIIYLGGLVPEGPGISHHLASRAQVARALQAGATPVTWLRAAMLLGSGSASFELMRYLVDRLPVMLTPKWVRTKVQPIAIANALGYLEACLDNPDTIGQAFDIGGPEVLTYEDLFRIYAEEAGLRRRWIIPLPFLNVRLSSYWIHLITPVPAALAQPLAEGLSNEVVMHDQRIRQVAPQELIDCRQAIRRALQRIEQQKVETCWHDAGHVLPPEWVYCADASFAGGTILQAALRSRLAAPAHAVWPAVTSLGGEIGWRHAQFLWALRGWLDELVGGVGLRRGRRHPRELGVGDALDFWRVLEVEKDRRLLLLAEMKLPGQAVLEIQLEPLGPDMCELRVIARFLPRGLAGLAYWWAALPLHGYVFKGMASALAKASGAPLLSGPAPFDPTEALSCRLRPGAQG</sequence>
<name>E1QG12_DESB2</name>
<protein>
    <submittedName>
        <fullName evidence="2">NAD-dependent epimerase/dehydratase</fullName>
    </submittedName>
</protein>
<dbReference type="Pfam" id="PF13460">
    <property type="entry name" value="NAD_binding_10"/>
    <property type="match status" value="1"/>
</dbReference>
<dbReference type="HOGENOM" id="CLU_007383_6_11_7"/>
<reference evidence="2 3" key="1">
    <citation type="journal article" date="2010" name="Stand. Genomic Sci.">
        <title>Complete genome sequence of Desulfarculus baarsii type strain (2st14).</title>
        <authorList>
            <person name="Sun H."/>
            <person name="Spring S."/>
            <person name="Lapidus A."/>
            <person name="Davenport K."/>
            <person name="Del Rio T.G."/>
            <person name="Tice H."/>
            <person name="Nolan M."/>
            <person name="Copeland A."/>
            <person name="Cheng J.F."/>
            <person name="Lucas S."/>
            <person name="Tapia R."/>
            <person name="Goodwin L."/>
            <person name="Pitluck S."/>
            <person name="Ivanova N."/>
            <person name="Pagani I."/>
            <person name="Mavromatis K."/>
            <person name="Ovchinnikova G."/>
            <person name="Pati A."/>
            <person name="Chen A."/>
            <person name="Palaniappan K."/>
            <person name="Hauser L."/>
            <person name="Chang Y.J."/>
            <person name="Jeffries C.D."/>
            <person name="Detter J.C."/>
            <person name="Han C."/>
            <person name="Rohde M."/>
            <person name="Brambilla E."/>
            <person name="Goker M."/>
            <person name="Woyke T."/>
            <person name="Bristow J."/>
            <person name="Eisen J.A."/>
            <person name="Markowitz V."/>
            <person name="Hugenholtz P."/>
            <person name="Kyrpides N.C."/>
            <person name="Klenk H.P."/>
            <person name="Land M."/>
        </authorList>
    </citation>
    <scope>NUCLEOTIDE SEQUENCE [LARGE SCALE GENOMIC DNA]</scope>
    <source>
        <strain evidence="3">ATCC 33931 / DSM 2075 / LMG 7858 / VKM B-1802 / 2st14</strain>
    </source>
</reference>
<dbReference type="GO" id="GO:0044877">
    <property type="term" value="F:protein-containing complex binding"/>
    <property type="evidence" value="ECO:0007669"/>
    <property type="project" value="TreeGrafter"/>
</dbReference>
<dbReference type="Gene3D" id="3.40.50.720">
    <property type="entry name" value="NAD(P)-binding Rossmann-like Domain"/>
    <property type="match status" value="1"/>
</dbReference>
<proteinExistence type="predicted"/>
<dbReference type="Pfam" id="PF11066">
    <property type="entry name" value="DUF2867"/>
    <property type="match status" value="1"/>
</dbReference>
<evidence type="ECO:0000259" key="1">
    <source>
        <dbReference type="Pfam" id="PF13460"/>
    </source>
</evidence>
<dbReference type="InterPro" id="IPR051207">
    <property type="entry name" value="ComplexI_NDUFA9_subunit"/>
</dbReference>
<organism evidence="2 3">
    <name type="scientific">Desulfarculus baarsii (strain ATCC 33931 / DSM 2075 / LMG 7858 / VKM B-1802 / 2st14)</name>
    <dbReference type="NCBI Taxonomy" id="644282"/>
    <lineage>
        <taxon>Bacteria</taxon>
        <taxon>Pseudomonadati</taxon>
        <taxon>Thermodesulfobacteriota</taxon>
        <taxon>Desulfarculia</taxon>
        <taxon>Desulfarculales</taxon>
        <taxon>Desulfarculaceae</taxon>
        <taxon>Desulfarculus</taxon>
    </lineage>
</organism>
<feature type="domain" description="NAD(P)-binding" evidence="1">
    <location>
        <begin position="10"/>
        <end position="146"/>
    </location>
</feature>
<dbReference type="Proteomes" id="UP000009047">
    <property type="component" value="Chromosome"/>
</dbReference>
<dbReference type="InterPro" id="IPR016040">
    <property type="entry name" value="NAD(P)-bd_dom"/>
</dbReference>
<dbReference type="SUPFAM" id="SSF51735">
    <property type="entry name" value="NAD(P)-binding Rossmann-fold domains"/>
    <property type="match status" value="1"/>
</dbReference>
<dbReference type="RefSeq" id="WP_013258076.1">
    <property type="nucleotide sequence ID" value="NC_014365.1"/>
</dbReference>
<dbReference type="InterPro" id="IPR036291">
    <property type="entry name" value="NAD(P)-bd_dom_sf"/>
</dbReference>
<dbReference type="InterPro" id="IPR021295">
    <property type="entry name" value="DUF2867"/>
</dbReference>
<evidence type="ECO:0000313" key="3">
    <source>
        <dbReference type="Proteomes" id="UP000009047"/>
    </source>
</evidence>
<dbReference type="KEGG" id="dbr:Deba_1254"/>
<accession>E1QG12</accession>
<dbReference type="STRING" id="644282.Deba_1254"/>
<dbReference type="EMBL" id="CP002085">
    <property type="protein sequence ID" value="ADK84622.1"/>
    <property type="molecule type" value="Genomic_DNA"/>
</dbReference>
<dbReference type="PANTHER" id="PTHR12126">
    <property type="entry name" value="NADH-UBIQUINONE OXIDOREDUCTASE 39 KDA SUBUNIT-RELATED"/>
    <property type="match status" value="1"/>
</dbReference>
<dbReference type="SUPFAM" id="SSF55961">
    <property type="entry name" value="Bet v1-like"/>
    <property type="match status" value="1"/>
</dbReference>
<dbReference type="OrthoDB" id="9774199at2"/>
<dbReference type="eggNOG" id="COG0702">
    <property type="taxonomic scope" value="Bacteria"/>
</dbReference>
<gene>
    <name evidence="2" type="ordered locus">Deba_1254</name>
</gene>
<dbReference type="AlphaFoldDB" id="E1QG12"/>
<dbReference type="PANTHER" id="PTHR12126:SF11">
    <property type="entry name" value="NADH DEHYDROGENASE [UBIQUINONE] 1 ALPHA SUBCOMPLEX SUBUNIT 9, MITOCHONDRIAL"/>
    <property type="match status" value="1"/>
</dbReference>
<evidence type="ECO:0000313" key="2">
    <source>
        <dbReference type="EMBL" id="ADK84622.1"/>
    </source>
</evidence>